<reference evidence="7" key="1">
    <citation type="submission" date="2022-02" db="EMBL/GenBank/DDBJ databases">
        <authorList>
            <person name="Giguere J D."/>
        </authorList>
    </citation>
    <scope>NUCLEOTIDE SEQUENCE</scope>
    <source>
        <strain evidence="7">CCAP 1055/1</strain>
    </source>
</reference>
<evidence type="ECO:0000256" key="4">
    <source>
        <dbReference type="ARBA" id="ARBA00022777"/>
    </source>
</evidence>
<sequence>MQTEIKIHRTLKHPNICEYKHFFEDRNNCYILLELCHNQTLNEMIKRRKRLTEPEAALFMNHLLDAVKYMHLKNVIHRDLKLGNLFLDRHLNVKVGDLGLATILEHPEEKRKTICGTPNYIAPEIIQGDKATRGYSFEVDVWSMGVILFTILVGKPPYEAKDVKATYQRILANEYSFPNNVELSLDAKDLIRSMLRSTPCER</sequence>
<dbReference type="EMBL" id="OU594946">
    <property type="protein sequence ID" value="CAG9290385.1"/>
    <property type="molecule type" value="Genomic_DNA"/>
</dbReference>
<gene>
    <name evidence="7" type="ORF">PTTT1_LOCUS44643</name>
</gene>
<dbReference type="FunFam" id="1.10.510.10:FF:000571">
    <property type="entry name" value="Maternal embryonic leucine zipper kinase"/>
    <property type="match status" value="1"/>
</dbReference>
<protein>
    <recommendedName>
        <fullName evidence="6">Protein kinase domain-containing protein</fullName>
    </recommendedName>
</protein>
<dbReference type="AlphaFoldDB" id="A0A8J9XBB7"/>
<dbReference type="Gene3D" id="1.10.510.10">
    <property type="entry name" value="Transferase(Phosphotransferase) domain 1"/>
    <property type="match status" value="1"/>
</dbReference>
<organism evidence="7">
    <name type="scientific">Phaeodactylum tricornutum</name>
    <name type="common">Diatom</name>
    <dbReference type="NCBI Taxonomy" id="2850"/>
    <lineage>
        <taxon>Eukaryota</taxon>
        <taxon>Sar</taxon>
        <taxon>Stramenopiles</taxon>
        <taxon>Ochrophyta</taxon>
        <taxon>Bacillariophyta</taxon>
        <taxon>Bacillariophyceae</taxon>
        <taxon>Bacillariophycidae</taxon>
        <taxon>Naviculales</taxon>
        <taxon>Phaeodactylaceae</taxon>
        <taxon>Phaeodactylum</taxon>
    </lineage>
</organism>
<feature type="domain" description="Protein kinase" evidence="6">
    <location>
        <begin position="1"/>
        <end position="202"/>
    </location>
</feature>
<evidence type="ECO:0000256" key="3">
    <source>
        <dbReference type="ARBA" id="ARBA00022741"/>
    </source>
</evidence>
<evidence type="ECO:0000256" key="1">
    <source>
        <dbReference type="ARBA" id="ARBA00022527"/>
    </source>
</evidence>
<dbReference type="SMART" id="SM00220">
    <property type="entry name" value="S_TKc"/>
    <property type="match status" value="1"/>
</dbReference>
<dbReference type="SUPFAM" id="SSF56112">
    <property type="entry name" value="Protein kinase-like (PK-like)"/>
    <property type="match status" value="1"/>
</dbReference>
<dbReference type="InterPro" id="IPR011009">
    <property type="entry name" value="Kinase-like_dom_sf"/>
</dbReference>
<evidence type="ECO:0000259" key="6">
    <source>
        <dbReference type="PROSITE" id="PS50011"/>
    </source>
</evidence>
<name>A0A8J9XBB7_PHATR</name>
<dbReference type="PANTHER" id="PTHR24345">
    <property type="entry name" value="SERINE/THREONINE-PROTEIN KINASE PLK"/>
    <property type="match status" value="1"/>
</dbReference>
<proteinExistence type="predicted"/>
<dbReference type="GO" id="GO:0004674">
    <property type="term" value="F:protein serine/threonine kinase activity"/>
    <property type="evidence" value="ECO:0007669"/>
    <property type="project" value="UniProtKB-KW"/>
</dbReference>
<dbReference type="GO" id="GO:0005524">
    <property type="term" value="F:ATP binding"/>
    <property type="evidence" value="ECO:0007669"/>
    <property type="project" value="UniProtKB-KW"/>
</dbReference>
<dbReference type="InterPro" id="IPR008271">
    <property type="entry name" value="Ser/Thr_kinase_AS"/>
</dbReference>
<dbReference type="PROSITE" id="PS50011">
    <property type="entry name" value="PROTEIN_KINASE_DOM"/>
    <property type="match status" value="1"/>
</dbReference>
<evidence type="ECO:0000256" key="2">
    <source>
        <dbReference type="ARBA" id="ARBA00022679"/>
    </source>
</evidence>
<dbReference type="PANTHER" id="PTHR24345:SF0">
    <property type="entry name" value="CELL CYCLE SERINE_THREONINE-PROTEIN KINASE CDC5_MSD2"/>
    <property type="match status" value="1"/>
</dbReference>
<keyword evidence="2" id="KW-0808">Transferase</keyword>
<keyword evidence="3" id="KW-0547">Nucleotide-binding</keyword>
<dbReference type="PROSITE" id="PS00108">
    <property type="entry name" value="PROTEIN_KINASE_ST"/>
    <property type="match status" value="1"/>
</dbReference>
<evidence type="ECO:0000313" key="7">
    <source>
        <dbReference type="EMBL" id="CAG9290385.1"/>
    </source>
</evidence>
<dbReference type="Pfam" id="PF00069">
    <property type="entry name" value="Pkinase"/>
    <property type="match status" value="1"/>
</dbReference>
<dbReference type="GO" id="GO:0005634">
    <property type="term" value="C:nucleus"/>
    <property type="evidence" value="ECO:0007669"/>
    <property type="project" value="TreeGrafter"/>
</dbReference>
<dbReference type="InterPro" id="IPR000719">
    <property type="entry name" value="Prot_kinase_dom"/>
</dbReference>
<evidence type="ECO:0000256" key="5">
    <source>
        <dbReference type="ARBA" id="ARBA00022840"/>
    </source>
</evidence>
<feature type="non-terminal residue" evidence="7">
    <location>
        <position position="202"/>
    </location>
</feature>
<dbReference type="Proteomes" id="UP000836788">
    <property type="component" value="Chromosome 5"/>
</dbReference>
<keyword evidence="1" id="KW-0723">Serine/threonine-protein kinase</keyword>
<keyword evidence="5" id="KW-0067">ATP-binding</keyword>
<accession>A0A8J9XBB7</accession>
<keyword evidence="4" id="KW-0418">Kinase</keyword>